<proteinExistence type="predicted"/>
<feature type="domain" description="G-patch" evidence="2">
    <location>
        <begin position="8"/>
        <end position="54"/>
    </location>
</feature>
<sequence length="137" mass="15057">MAEGKSRGLTFAEKQLLCHGWKHGKGLGRAENGISEAIKVKVKSDKAGVGHNEGDKFTFHWWDHVFNKASSSLQVETDQNGVQLKKNLDSDEEGGMVSNKKPLKASFTKDKLYGCFVKSATLLSGARNKSDAFLMIK</sequence>
<reference evidence="3 4" key="1">
    <citation type="journal article" date="2011" name="Genome Biol. Evol.">
        <title>Integration of the genetic map and genome assembly of fugu facilitates insights into distinct features of genome evolution in teleosts and mammals.</title>
        <authorList>
            <person name="Kai W."/>
            <person name="Kikuchi K."/>
            <person name="Tohari S."/>
            <person name="Chew A.K."/>
            <person name="Tay A."/>
            <person name="Fujiwara A."/>
            <person name="Hosoya S."/>
            <person name="Suetake H."/>
            <person name="Naruse K."/>
            <person name="Brenner S."/>
            <person name="Suzuki Y."/>
            <person name="Venkatesh B."/>
        </authorList>
    </citation>
    <scope>NUCLEOTIDE SEQUENCE [LARGE SCALE GENOMIC DNA]</scope>
</reference>
<gene>
    <name evidence="3" type="primary">gpatch4</name>
</gene>
<dbReference type="GeneTree" id="ENSGT00390000008765"/>
<reference evidence="3" key="2">
    <citation type="submission" date="2025-08" db="UniProtKB">
        <authorList>
            <consortium name="Ensembl"/>
        </authorList>
    </citation>
    <scope>IDENTIFICATION</scope>
</reference>
<dbReference type="InParanoid" id="A0A3B5KLJ5"/>
<dbReference type="PANTHER" id="PTHR23149">
    <property type="entry name" value="G PATCH DOMAIN CONTAINING PROTEIN"/>
    <property type="match status" value="1"/>
</dbReference>
<protein>
    <recommendedName>
        <fullName evidence="1">G patch domain-containing protein 4</fullName>
    </recommendedName>
</protein>
<evidence type="ECO:0000313" key="3">
    <source>
        <dbReference type="Ensembl" id="ENSTRUP00000054259.2"/>
    </source>
</evidence>
<keyword evidence="4" id="KW-1185">Reference proteome</keyword>
<accession>A0A3B5KLJ5</accession>
<organism evidence="3 4">
    <name type="scientific">Takifugu rubripes</name>
    <name type="common">Japanese pufferfish</name>
    <name type="synonym">Fugu rubripes</name>
    <dbReference type="NCBI Taxonomy" id="31033"/>
    <lineage>
        <taxon>Eukaryota</taxon>
        <taxon>Metazoa</taxon>
        <taxon>Chordata</taxon>
        <taxon>Craniata</taxon>
        <taxon>Vertebrata</taxon>
        <taxon>Euteleostomi</taxon>
        <taxon>Actinopterygii</taxon>
        <taxon>Neopterygii</taxon>
        <taxon>Teleostei</taxon>
        <taxon>Neoteleostei</taxon>
        <taxon>Acanthomorphata</taxon>
        <taxon>Eupercaria</taxon>
        <taxon>Tetraodontiformes</taxon>
        <taxon>Tetradontoidea</taxon>
        <taxon>Tetraodontidae</taxon>
        <taxon>Takifugu</taxon>
    </lineage>
</organism>
<dbReference type="InterPro" id="IPR050656">
    <property type="entry name" value="PINX1"/>
</dbReference>
<reference evidence="3" key="3">
    <citation type="submission" date="2025-09" db="UniProtKB">
        <authorList>
            <consortium name="Ensembl"/>
        </authorList>
    </citation>
    <scope>IDENTIFICATION</scope>
</reference>
<evidence type="ECO:0000313" key="4">
    <source>
        <dbReference type="Proteomes" id="UP000005226"/>
    </source>
</evidence>
<evidence type="ECO:0000259" key="2">
    <source>
        <dbReference type="PROSITE" id="PS50174"/>
    </source>
</evidence>
<dbReference type="PROSITE" id="PS50174">
    <property type="entry name" value="G_PATCH"/>
    <property type="match status" value="1"/>
</dbReference>
<evidence type="ECO:0000256" key="1">
    <source>
        <dbReference type="ARBA" id="ARBA00040365"/>
    </source>
</evidence>
<name>A0A3B5KLJ5_TAKRU</name>
<dbReference type="PANTHER" id="PTHR23149:SF9">
    <property type="entry name" value="G PATCH DOMAIN-CONTAINING PROTEIN 4"/>
    <property type="match status" value="1"/>
</dbReference>
<dbReference type="GO" id="GO:0003676">
    <property type="term" value="F:nucleic acid binding"/>
    <property type="evidence" value="ECO:0007669"/>
    <property type="project" value="InterPro"/>
</dbReference>
<dbReference type="AlphaFoldDB" id="A0A3B5KLJ5"/>
<dbReference type="SMART" id="SM00443">
    <property type="entry name" value="G_patch"/>
    <property type="match status" value="1"/>
</dbReference>
<dbReference type="Proteomes" id="UP000005226">
    <property type="component" value="Chromosome 7"/>
</dbReference>
<dbReference type="GO" id="GO:0005730">
    <property type="term" value="C:nucleolus"/>
    <property type="evidence" value="ECO:0007669"/>
    <property type="project" value="TreeGrafter"/>
</dbReference>
<dbReference type="Pfam" id="PF01585">
    <property type="entry name" value="G-patch"/>
    <property type="match status" value="1"/>
</dbReference>
<dbReference type="InterPro" id="IPR000467">
    <property type="entry name" value="G_patch_dom"/>
</dbReference>
<dbReference type="STRING" id="31033.ENSTRUP00000054259"/>
<dbReference type="Ensembl" id="ENSTRUT00000058256.2">
    <property type="protein sequence ID" value="ENSTRUP00000054259.2"/>
    <property type="gene ID" value="ENSTRUG00000020638.2"/>
</dbReference>